<keyword evidence="2" id="KW-1185">Reference proteome</keyword>
<name>A0ABP0X763_9BRYO</name>
<proteinExistence type="predicted"/>
<evidence type="ECO:0000313" key="1">
    <source>
        <dbReference type="EMBL" id="CAK9274939.1"/>
    </source>
</evidence>
<evidence type="ECO:0000313" key="2">
    <source>
        <dbReference type="Proteomes" id="UP001497444"/>
    </source>
</evidence>
<gene>
    <name evidence="1" type="ORF">CSSPJE1EN1_LOCUS20417</name>
</gene>
<accession>A0ABP0X763</accession>
<organism evidence="1 2">
    <name type="scientific">Sphagnum jensenii</name>
    <dbReference type="NCBI Taxonomy" id="128206"/>
    <lineage>
        <taxon>Eukaryota</taxon>
        <taxon>Viridiplantae</taxon>
        <taxon>Streptophyta</taxon>
        <taxon>Embryophyta</taxon>
        <taxon>Bryophyta</taxon>
        <taxon>Sphagnophytina</taxon>
        <taxon>Sphagnopsida</taxon>
        <taxon>Sphagnales</taxon>
        <taxon>Sphagnaceae</taxon>
        <taxon>Sphagnum</taxon>
    </lineage>
</organism>
<dbReference type="EMBL" id="OZ020101">
    <property type="protein sequence ID" value="CAK9274939.1"/>
    <property type="molecule type" value="Genomic_DNA"/>
</dbReference>
<reference evidence="1" key="1">
    <citation type="submission" date="2024-02" db="EMBL/GenBank/DDBJ databases">
        <authorList>
            <consortium name="ELIXIR-Norway"/>
            <consortium name="Elixir Norway"/>
        </authorList>
    </citation>
    <scope>NUCLEOTIDE SEQUENCE</scope>
</reference>
<protein>
    <submittedName>
        <fullName evidence="1">Uncharacterized protein</fullName>
    </submittedName>
</protein>
<dbReference type="Proteomes" id="UP001497444">
    <property type="component" value="Chromosome 6"/>
</dbReference>
<sequence>MEQCDDACPTPELIAKLADPNSITSSITKRGISPLVNPFLDVRSLLLQDEAVELETPKQHHVTIASEEKVLAMRSTQEEKCSKTGLMETVSLQSNATDLGIEDHP</sequence>